<dbReference type="EMBL" id="CAADFO010000011">
    <property type="protein sequence ID" value="VFK25063.1"/>
    <property type="molecule type" value="Genomic_DNA"/>
</dbReference>
<evidence type="ECO:0000313" key="3">
    <source>
        <dbReference type="EMBL" id="VFK74952.1"/>
    </source>
</evidence>
<dbReference type="AlphaFoldDB" id="A0A450XKY3"/>
<reference evidence="2" key="1">
    <citation type="submission" date="2019-02" db="EMBL/GenBank/DDBJ databases">
        <authorList>
            <person name="Gruber-Vodicka R. H."/>
            <person name="Seah K. B. B."/>
        </authorList>
    </citation>
    <scope>NUCLEOTIDE SEQUENCE</scope>
    <source>
        <strain evidence="1">BECK_BZ197</strain>
        <strain evidence="3">BECK_BZ198</strain>
        <strain evidence="2">BECK_BZ199</strain>
    </source>
</reference>
<organism evidence="2">
    <name type="scientific">Candidatus Kentrum sp. MB</name>
    <dbReference type="NCBI Taxonomy" id="2138164"/>
    <lineage>
        <taxon>Bacteria</taxon>
        <taxon>Pseudomonadati</taxon>
        <taxon>Pseudomonadota</taxon>
        <taxon>Gammaproteobacteria</taxon>
        <taxon>Candidatus Kentrum</taxon>
    </lineage>
</organism>
<proteinExistence type="predicted"/>
<dbReference type="EMBL" id="CAADFQ010000012">
    <property type="protein sequence ID" value="VFK29808.1"/>
    <property type="molecule type" value="Genomic_DNA"/>
</dbReference>
<evidence type="ECO:0000313" key="1">
    <source>
        <dbReference type="EMBL" id="VFK25063.1"/>
    </source>
</evidence>
<accession>A0A450XKY3</accession>
<dbReference type="Gene3D" id="3.30.470.20">
    <property type="entry name" value="ATP-grasp fold, B domain"/>
    <property type="match status" value="1"/>
</dbReference>
<evidence type="ECO:0000313" key="2">
    <source>
        <dbReference type="EMBL" id="VFK29808.1"/>
    </source>
</evidence>
<sequence>MHPNNRDIAEGAVQLFGLTNAGIDIISEDIAKPWYENGAIINEVNYVPAFGTHEIAKSYIPSYLEKLMGGDGRIPIEVLIGSDAAMEEGRSRQQAFIERNIDCYLTSHRLTITPSDQPIPFPFESLFNRTTALLMNKDVEVLIFVVQTDELLITGLPMDRFD</sequence>
<gene>
    <name evidence="1" type="ORF">BECKMB1821G_GA0114241_101120</name>
    <name evidence="3" type="ORF">BECKMB1821H_GA0114242_101310</name>
    <name evidence="2" type="ORF">BECKMB1821I_GA0114274_101210</name>
</gene>
<protein>
    <submittedName>
        <fullName evidence="2">Uncharacterized protein</fullName>
    </submittedName>
</protein>
<dbReference type="EMBL" id="CAADGH010000013">
    <property type="protein sequence ID" value="VFK74952.1"/>
    <property type="molecule type" value="Genomic_DNA"/>
</dbReference>
<name>A0A450XKY3_9GAMM</name>